<keyword evidence="1" id="KW-0472">Membrane</keyword>
<keyword evidence="3" id="KW-1185">Reference proteome</keyword>
<evidence type="ECO:0000313" key="2">
    <source>
        <dbReference type="EMBL" id="SNS89154.1"/>
    </source>
</evidence>
<feature type="transmembrane region" description="Helical" evidence="1">
    <location>
        <begin position="75"/>
        <end position="97"/>
    </location>
</feature>
<keyword evidence="1" id="KW-0812">Transmembrane</keyword>
<organism evidence="2 3">
    <name type="scientific">Pseudomonas segetis</name>
    <dbReference type="NCBI Taxonomy" id="298908"/>
    <lineage>
        <taxon>Bacteria</taxon>
        <taxon>Pseudomonadati</taxon>
        <taxon>Pseudomonadota</taxon>
        <taxon>Gammaproteobacteria</taxon>
        <taxon>Pseudomonadales</taxon>
        <taxon>Pseudomonadaceae</taxon>
        <taxon>Pseudomonas</taxon>
    </lineage>
</organism>
<sequence>MRVFMRISLCCFLGAVLSLFLLIGLMFFRRFDLISGLTSTGMPLSWLVLNSLPADFLSSLTGVANASSNPSVQSFAQLCAALGQLAVLLGGGFYYYWYRR</sequence>
<dbReference type="Proteomes" id="UP000242915">
    <property type="component" value="Unassembled WGS sequence"/>
</dbReference>
<proteinExistence type="predicted"/>
<keyword evidence="1" id="KW-1133">Transmembrane helix</keyword>
<evidence type="ECO:0000313" key="3">
    <source>
        <dbReference type="Proteomes" id="UP000242915"/>
    </source>
</evidence>
<accession>A0A239I9X4</accession>
<gene>
    <name evidence="2" type="ORF">SAMN05216255_3733</name>
</gene>
<protein>
    <submittedName>
        <fullName evidence="2">Uncharacterized protein</fullName>
    </submittedName>
</protein>
<feature type="transmembrane region" description="Helical" evidence="1">
    <location>
        <begin position="7"/>
        <end position="28"/>
    </location>
</feature>
<dbReference type="AlphaFoldDB" id="A0A239I9X4"/>
<dbReference type="EMBL" id="FZOG01000006">
    <property type="protein sequence ID" value="SNS89154.1"/>
    <property type="molecule type" value="Genomic_DNA"/>
</dbReference>
<name>A0A239I9X4_9PSED</name>
<evidence type="ECO:0000256" key="1">
    <source>
        <dbReference type="SAM" id="Phobius"/>
    </source>
</evidence>
<reference evidence="3" key="1">
    <citation type="submission" date="2017-06" db="EMBL/GenBank/DDBJ databases">
        <authorList>
            <person name="Varghese N."/>
            <person name="Submissions S."/>
        </authorList>
    </citation>
    <scope>NUCLEOTIDE SEQUENCE [LARGE SCALE GENOMIC DNA]</scope>
    <source>
        <strain evidence="3">CIP 108523</strain>
    </source>
</reference>
<dbReference type="RefSeq" id="WP_089360839.1">
    <property type="nucleotide sequence ID" value="NZ_FZOG01000006.1"/>
</dbReference>